<dbReference type="AlphaFoldDB" id="A0A9X3TRW5"/>
<dbReference type="EMBL" id="JAPYYP010000011">
    <property type="protein sequence ID" value="MDA5108863.1"/>
    <property type="molecule type" value="Genomic_DNA"/>
</dbReference>
<comment type="similarity">
    <text evidence="1">Belongs to the NAD(P)-dependent epimerase/dehydratase family.</text>
</comment>
<dbReference type="SUPFAM" id="SSF51735">
    <property type="entry name" value="NAD(P)-binding Rossmann-fold domains"/>
    <property type="match status" value="1"/>
</dbReference>
<comment type="caution">
    <text evidence="3">The sequence shown here is derived from an EMBL/GenBank/DDBJ whole genome shotgun (WGS) entry which is preliminary data.</text>
</comment>
<feature type="domain" description="NAD-dependent epimerase/dehydratase" evidence="2">
    <location>
        <begin position="4"/>
        <end position="245"/>
    </location>
</feature>
<dbReference type="EC" id="4.2.1.47" evidence="3"/>
<dbReference type="InterPro" id="IPR020904">
    <property type="entry name" value="Sc_DH/Rdtase_CS"/>
</dbReference>
<organism evidence="3 4">
    <name type="scientific">Brevibacillus thermoruber</name>
    <dbReference type="NCBI Taxonomy" id="33942"/>
    <lineage>
        <taxon>Bacteria</taxon>
        <taxon>Bacillati</taxon>
        <taxon>Bacillota</taxon>
        <taxon>Bacilli</taxon>
        <taxon>Bacillales</taxon>
        <taxon>Paenibacillaceae</taxon>
        <taxon>Brevibacillus</taxon>
    </lineage>
</organism>
<protein>
    <submittedName>
        <fullName evidence="3">GDP-mannose 4,6-dehydratase</fullName>
        <ecNumber evidence="3">4.2.1.47</ecNumber>
    </submittedName>
</protein>
<dbReference type="InterPro" id="IPR036291">
    <property type="entry name" value="NAD(P)-bd_dom_sf"/>
</dbReference>
<evidence type="ECO:0000256" key="1">
    <source>
        <dbReference type="ARBA" id="ARBA00007637"/>
    </source>
</evidence>
<dbReference type="Proteomes" id="UP001151071">
    <property type="component" value="Unassembled WGS sequence"/>
</dbReference>
<proteinExistence type="inferred from homology"/>
<dbReference type="Gene3D" id="3.40.50.720">
    <property type="entry name" value="NAD(P)-binding Rossmann-like Domain"/>
    <property type="match status" value="1"/>
</dbReference>
<keyword evidence="4" id="KW-1185">Reference proteome</keyword>
<dbReference type="PANTHER" id="PTHR43000">
    <property type="entry name" value="DTDP-D-GLUCOSE 4,6-DEHYDRATASE-RELATED"/>
    <property type="match status" value="1"/>
</dbReference>
<sequence length="315" mass="35483">MKNVLVTGGAGFIGYHTCRFLLEQGYALAVVDQLHPYYDPSLKRARIDELRRHGDFSFYRTDILDEAAMREVLSRHRPDAVIHLAAIPGVRGSLEQPLTYVDIDVKGTVQLLELARQFGVGRFLFASSSSVYGERALTRPLREEEADLAVCSPYAASKLAAEVFCRTYAHLYGMAVTCLRFFTVYGPHQRPDMAISRFLRLLADEQPLPLYDPHSMRDYTYVDDIVDGIGAALAHMDGYQVYNLGSGRPVGLLELVQTLEHVTGKKARLEIRGAQPGDVTGTWADIAKARGLLGWTPQVTLQEGLERYYRWWRKQ</sequence>
<gene>
    <name evidence="3" type="ORF">O3V59_10875</name>
</gene>
<keyword evidence="3" id="KW-0456">Lyase</keyword>
<reference evidence="3" key="1">
    <citation type="submission" date="2022-12" db="EMBL/GenBank/DDBJ databases">
        <title>Draft genome sequence of the thermophilic strain Brevibacillus thermoruber HT42, isolated from Los Humeros, Puebla, Mexico, with biotechnological potential.</title>
        <authorList>
            <person name="Lara Sanchez J."/>
            <person name="Solis Palacios R."/>
            <person name="Bustos Baena A.S."/>
            <person name="Ruz Baez A.E."/>
            <person name="Espinosa Luna G."/>
            <person name="Oliart Ros R.M."/>
        </authorList>
    </citation>
    <scope>NUCLEOTIDE SEQUENCE</scope>
    <source>
        <strain evidence="3">HT42</strain>
    </source>
</reference>
<evidence type="ECO:0000313" key="4">
    <source>
        <dbReference type="Proteomes" id="UP001151071"/>
    </source>
</evidence>
<dbReference type="PROSITE" id="PS00061">
    <property type="entry name" value="ADH_SHORT"/>
    <property type="match status" value="1"/>
</dbReference>
<dbReference type="GO" id="GO:0008446">
    <property type="term" value="F:GDP-mannose 4,6-dehydratase activity"/>
    <property type="evidence" value="ECO:0007669"/>
    <property type="project" value="UniProtKB-EC"/>
</dbReference>
<accession>A0A9X3TRW5</accession>
<dbReference type="Pfam" id="PF01370">
    <property type="entry name" value="Epimerase"/>
    <property type="match status" value="1"/>
</dbReference>
<name>A0A9X3TRW5_9BACL</name>
<dbReference type="PRINTS" id="PR01713">
    <property type="entry name" value="NUCEPIMERASE"/>
</dbReference>
<evidence type="ECO:0000313" key="3">
    <source>
        <dbReference type="EMBL" id="MDA5108863.1"/>
    </source>
</evidence>
<dbReference type="RefSeq" id="WP_065067579.1">
    <property type="nucleotide sequence ID" value="NZ_JAPYYP010000011.1"/>
</dbReference>
<evidence type="ECO:0000259" key="2">
    <source>
        <dbReference type="Pfam" id="PF01370"/>
    </source>
</evidence>
<dbReference type="InterPro" id="IPR001509">
    <property type="entry name" value="Epimerase_deHydtase"/>
</dbReference>